<dbReference type="Proteomes" id="UP000313359">
    <property type="component" value="Unassembled WGS sequence"/>
</dbReference>
<feature type="compositionally biased region" description="Polar residues" evidence="1">
    <location>
        <begin position="40"/>
        <end position="49"/>
    </location>
</feature>
<proteinExistence type="predicted"/>
<reference evidence="2" key="1">
    <citation type="journal article" date="2018" name="Genome Biol. Evol.">
        <title>Genomics and development of Lentinus tigrinus, a white-rot wood-decaying mushroom with dimorphic fruiting bodies.</title>
        <authorList>
            <person name="Wu B."/>
            <person name="Xu Z."/>
            <person name="Knudson A."/>
            <person name="Carlson A."/>
            <person name="Chen N."/>
            <person name="Kovaka S."/>
            <person name="LaButti K."/>
            <person name="Lipzen A."/>
            <person name="Pennachio C."/>
            <person name="Riley R."/>
            <person name="Schakwitz W."/>
            <person name="Umezawa K."/>
            <person name="Ohm R.A."/>
            <person name="Grigoriev I.V."/>
            <person name="Nagy L.G."/>
            <person name="Gibbons J."/>
            <person name="Hibbett D."/>
        </authorList>
    </citation>
    <scope>NUCLEOTIDE SEQUENCE [LARGE SCALE GENOMIC DNA]</scope>
    <source>
        <strain evidence="2">ALCF2SS1-6</strain>
    </source>
</reference>
<gene>
    <name evidence="2" type="ORF">L227DRAFT_560139</name>
</gene>
<evidence type="ECO:0000256" key="1">
    <source>
        <dbReference type="SAM" id="MobiDB-lite"/>
    </source>
</evidence>
<feature type="compositionally biased region" description="Low complexity" evidence="1">
    <location>
        <begin position="50"/>
        <end position="70"/>
    </location>
</feature>
<dbReference type="AlphaFoldDB" id="A0A5C2SPS2"/>
<keyword evidence="3" id="KW-1185">Reference proteome</keyword>
<evidence type="ECO:0000313" key="2">
    <source>
        <dbReference type="EMBL" id="RPD65334.1"/>
    </source>
</evidence>
<sequence>MPTLTILTSHYSEKIRLSLCEIIHQEDQNTRVTLVAEESQMYNGANPSGTRRLSPRRTTSPSTASASSPQLLSSPFVCVSGLRSVQVGLMIAKSHSVLSTESEYYGRLERKSQESLHWHLKKKSGKSRVAVHIMREDHG</sequence>
<feature type="region of interest" description="Disordered" evidence="1">
    <location>
        <begin position="38"/>
        <end position="70"/>
    </location>
</feature>
<evidence type="ECO:0000313" key="3">
    <source>
        <dbReference type="Proteomes" id="UP000313359"/>
    </source>
</evidence>
<dbReference type="EMBL" id="ML122252">
    <property type="protein sequence ID" value="RPD65334.1"/>
    <property type="molecule type" value="Genomic_DNA"/>
</dbReference>
<accession>A0A5C2SPS2</accession>
<name>A0A5C2SPS2_9APHY</name>
<protein>
    <submittedName>
        <fullName evidence="2">Uncharacterized protein</fullName>
    </submittedName>
</protein>
<dbReference type="STRING" id="1328759.A0A5C2SPS2"/>
<dbReference type="OrthoDB" id="3270436at2759"/>
<organism evidence="2 3">
    <name type="scientific">Lentinus tigrinus ALCF2SS1-6</name>
    <dbReference type="NCBI Taxonomy" id="1328759"/>
    <lineage>
        <taxon>Eukaryota</taxon>
        <taxon>Fungi</taxon>
        <taxon>Dikarya</taxon>
        <taxon>Basidiomycota</taxon>
        <taxon>Agaricomycotina</taxon>
        <taxon>Agaricomycetes</taxon>
        <taxon>Polyporales</taxon>
        <taxon>Polyporaceae</taxon>
        <taxon>Lentinus</taxon>
    </lineage>
</organism>